<comment type="caution">
    <text evidence="5">The sequence shown here is derived from an EMBL/GenBank/DDBJ whole genome shotgun (WGS) entry which is preliminary data.</text>
</comment>
<dbReference type="Pfam" id="PF02441">
    <property type="entry name" value="Flavoprotein"/>
    <property type="match status" value="1"/>
</dbReference>
<proteinExistence type="inferred from homology"/>
<dbReference type="InterPro" id="IPR007085">
    <property type="entry name" value="DNA/pantothenate-metab_flavo_C"/>
</dbReference>
<dbReference type="EMBL" id="LAZR01003000">
    <property type="protein sequence ID" value="KKN23143.1"/>
    <property type="molecule type" value="Genomic_DNA"/>
</dbReference>
<dbReference type="PANTHER" id="PTHR14359">
    <property type="entry name" value="HOMO-OLIGOMERIC FLAVIN CONTAINING CYS DECARBOXYLASE FAMILY"/>
    <property type="match status" value="1"/>
</dbReference>
<evidence type="ECO:0000259" key="4">
    <source>
        <dbReference type="Pfam" id="PF04127"/>
    </source>
</evidence>
<dbReference type="NCBIfam" id="TIGR00521">
    <property type="entry name" value="coaBC_dfp"/>
    <property type="match status" value="1"/>
</dbReference>
<reference evidence="5" key="1">
    <citation type="journal article" date="2015" name="Nature">
        <title>Complex archaea that bridge the gap between prokaryotes and eukaryotes.</title>
        <authorList>
            <person name="Spang A."/>
            <person name="Saw J.H."/>
            <person name="Jorgensen S.L."/>
            <person name="Zaremba-Niedzwiedzka K."/>
            <person name="Martijn J."/>
            <person name="Lind A.E."/>
            <person name="van Eijk R."/>
            <person name="Schleper C."/>
            <person name="Guy L."/>
            <person name="Ettema T.J."/>
        </authorList>
    </citation>
    <scope>NUCLEOTIDE SEQUENCE</scope>
</reference>
<dbReference type="GO" id="GO:0004632">
    <property type="term" value="F:phosphopantothenate--cysteine ligase activity"/>
    <property type="evidence" value="ECO:0007669"/>
    <property type="project" value="InterPro"/>
</dbReference>
<evidence type="ECO:0000256" key="1">
    <source>
        <dbReference type="ARBA" id="ARBA00022793"/>
    </source>
</evidence>
<dbReference type="Gene3D" id="3.40.50.1950">
    <property type="entry name" value="Flavin prenyltransferase-like"/>
    <property type="match status" value="1"/>
</dbReference>
<dbReference type="Pfam" id="PF04127">
    <property type="entry name" value="DFP"/>
    <property type="match status" value="1"/>
</dbReference>
<protein>
    <submittedName>
        <fullName evidence="5">Uncharacterized protein</fullName>
    </submittedName>
</protein>
<dbReference type="InterPro" id="IPR036551">
    <property type="entry name" value="Flavin_trans-like"/>
</dbReference>
<dbReference type="GO" id="GO:0071513">
    <property type="term" value="C:phosphopantothenoylcysteine decarboxylase complex"/>
    <property type="evidence" value="ECO:0007669"/>
    <property type="project" value="TreeGrafter"/>
</dbReference>
<keyword evidence="2" id="KW-0456">Lyase</keyword>
<dbReference type="InterPro" id="IPR003382">
    <property type="entry name" value="Flavoprotein"/>
</dbReference>
<evidence type="ECO:0000313" key="5">
    <source>
        <dbReference type="EMBL" id="KKN23143.1"/>
    </source>
</evidence>
<evidence type="ECO:0000256" key="2">
    <source>
        <dbReference type="ARBA" id="ARBA00023239"/>
    </source>
</evidence>
<dbReference type="Gene3D" id="3.40.50.10300">
    <property type="entry name" value="CoaB-like"/>
    <property type="match status" value="1"/>
</dbReference>
<sequence length="406" mass="43554">MNDSQSLMNKNIVLGVTGSIAAYKSAELTRLLIQAGANVRVMMTSAATQFITPLTLQTLSGHPVSLSLLDADEESAMGHIALARWADHILIAPATADTLSRLAFGRADDVLTAVCLATEAPIALAPAMNNKMWSNQATQANLMLLQQRGMKTIGPDSGQQACGEVGEGRFTEPQQIVNELVALMTIGPLVNQHVVITAGPTYEAIDPVRFIGNRSSGKMGFALAIAAMRSGAKVTLVAGPVNLDTPQGIKRIDVESAEQMASAVTEAMDSCSIFIACAAVADFTPMNPQTGKMKKNVDKGMILELKPTKDIVSMVAADKKNRPFVVGFAAETQHLADYAKDKLKRKQLDMIAANLVGENKGFAVDDNALEVFWSDGHKRLPLMPKSQLAEQLMTLITERFYAKNTI</sequence>
<dbReference type="AlphaFoldDB" id="A0A0F9S1B5"/>
<dbReference type="GO" id="GO:0015937">
    <property type="term" value="P:coenzyme A biosynthetic process"/>
    <property type="evidence" value="ECO:0007669"/>
    <property type="project" value="InterPro"/>
</dbReference>
<dbReference type="InterPro" id="IPR005252">
    <property type="entry name" value="CoaBC"/>
</dbReference>
<accession>A0A0F9S1B5</accession>
<dbReference type="GO" id="GO:0004633">
    <property type="term" value="F:phosphopantothenoylcysteine decarboxylase activity"/>
    <property type="evidence" value="ECO:0007669"/>
    <property type="project" value="InterPro"/>
</dbReference>
<feature type="domain" description="DNA/pantothenate metabolism flavoprotein C-terminal" evidence="4">
    <location>
        <begin position="190"/>
        <end position="398"/>
    </location>
</feature>
<feature type="domain" description="Flavoprotein" evidence="3">
    <location>
        <begin position="10"/>
        <end position="181"/>
    </location>
</feature>
<dbReference type="GO" id="GO:0010181">
    <property type="term" value="F:FMN binding"/>
    <property type="evidence" value="ECO:0007669"/>
    <property type="project" value="InterPro"/>
</dbReference>
<organism evidence="5">
    <name type="scientific">marine sediment metagenome</name>
    <dbReference type="NCBI Taxonomy" id="412755"/>
    <lineage>
        <taxon>unclassified sequences</taxon>
        <taxon>metagenomes</taxon>
        <taxon>ecological metagenomes</taxon>
    </lineage>
</organism>
<gene>
    <name evidence="5" type="ORF">LCGC14_0907980</name>
</gene>
<dbReference type="PANTHER" id="PTHR14359:SF6">
    <property type="entry name" value="PHOSPHOPANTOTHENOYLCYSTEINE DECARBOXYLASE"/>
    <property type="match status" value="1"/>
</dbReference>
<dbReference type="GO" id="GO:0015941">
    <property type="term" value="P:pantothenate catabolic process"/>
    <property type="evidence" value="ECO:0007669"/>
    <property type="project" value="InterPro"/>
</dbReference>
<dbReference type="InterPro" id="IPR035929">
    <property type="entry name" value="CoaB-like_sf"/>
</dbReference>
<name>A0A0F9S1B5_9ZZZZ</name>
<dbReference type="SUPFAM" id="SSF52507">
    <property type="entry name" value="Homo-oligomeric flavin-containing Cys decarboxylases, HFCD"/>
    <property type="match status" value="1"/>
</dbReference>
<dbReference type="SUPFAM" id="SSF102645">
    <property type="entry name" value="CoaB-like"/>
    <property type="match status" value="1"/>
</dbReference>
<dbReference type="HAMAP" id="MF_02225">
    <property type="entry name" value="CoaBC"/>
    <property type="match status" value="1"/>
</dbReference>
<evidence type="ECO:0000259" key="3">
    <source>
        <dbReference type="Pfam" id="PF02441"/>
    </source>
</evidence>
<keyword evidence="1" id="KW-0210">Decarboxylase</keyword>